<keyword evidence="2" id="KW-1185">Reference proteome</keyword>
<proteinExistence type="predicted"/>
<accession>A0A1G4IL72</accession>
<dbReference type="RefSeq" id="XP_067083530.1">
    <property type="nucleotide sequence ID" value="XM_067227429.1"/>
</dbReference>
<dbReference type="EMBL" id="CZPT02001999">
    <property type="protein sequence ID" value="SCU73124.1"/>
    <property type="molecule type" value="Genomic_DNA"/>
</dbReference>
<protein>
    <recommendedName>
        <fullName evidence="3">Tetratricopeptide repeat</fullName>
    </recommendedName>
</protein>
<dbReference type="AlphaFoldDB" id="A0A1G4IL72"/>
<sequence length="653" mass="73750">MRWIPAVPHVALTTVRSVSNAECVLAINGAGLGLSKRGCISSRSPMFSQRCFYTVGRDGAVKYRNVVENTLADTPSGYIQDPANYPPQMVTYNKVTPEAQATLDEMERERELMNREELMYKGCTTKAIQEAKAIIFKGDAAQKEIELACVTLQKSLEELVGLLGNTVNKGCSDGVVFLVPVSKSEEGERSSEEHVVNIDDCNHVRYVIALGKRRLGDFDGSERMCMDILSIDHGSCDALECLLEIYTGTAQPVKIRGLLDQLVRWKTEKNTEEQSMEGNAAKITTKLKNNQLELVEVALVLLSDIIVEAASLYYLEHKEGSTSRYFYEAILPISRALGRQYTSLLLGSLFRCLDEQHLASLLRGATLHESEHTMGLVISFLKMLMACKLFQEVDDPSRFEFQILSKLHAALRLSGRKHESYKICERLIHLYRANSLKYRFSIGNNASEDNVDLLDDLESEYKTALFQYVEDRALDSLVVGKRLCIQAIEEYPAESAPWETLALIIHKEQPVSGLDDAIVAARKAFSLDPLNLRIILTLANFYRAQGRHTLCQAMIDRYKLLKYFIEINASEEDIKATLDDIEKLETDYPIEREPNHVVTQFADMKEHMERMEMSHTYSMPIDKEPRVFGAQPVTVPILDPSINVDQPERPRDM</sequence>
<reference evidence="1" key="1">
    <citation type="submission" date="2016-09" db="EMBL/GenBank/DDBJ databases">
        <authorList>
            <person name="Hebert L."/>
            <person name="Moumen B."/>
        </authorList>
    </citation>
    <scope>NUCLEOTIDE SEQUENCE [LARGE SCALE GENOMIC DNA]</scope>
    <source>
        <strain evidence="1">OVI</strain>
    </source>
</reference>
<evidence type="ECO:0000313" key="2">
    <source>
        <dbReference type="Proteomes" id="UP000195570"/>
    </source>
</evidence>
<comment type="caution">
    <text evidence="1">The sequence shown here is derived from an EMBL/GenBank/DDBJ whole genome shotgun (WGS) entry which is preliminary data.</text>
</comment>
<dbReference type="SUPFAM" id="SSF48452">
    <property type="entry name" value="TPR-like"/>
    <property type="match status" value="1"/>
</dbReference>
<evidence type="ECO:0000313" key="1">
    <source>
        <dbReference type="EMBL" id="SCU73124.1"/>
    </source>
</evidence>
<gene>
    <name evidence="1" type="ORF">TEOVI_000639100</name>
</gene>
<dbReference type="Gene3D" id="1.25.40.10">
    <property type="entry name" value="Tetratricopeptide repeat domain"/>
    <property type="match status" value="1"/>
</dbReference>
<dbReference type="GeneID" id="92380325"/>
<name>A0A1G4IL72_TRYEQ</name>
<evidence type="ECO:0008006" key="3">
    <source>
        <dbReference type="Google" id="ProtNLM"/>
    </source>
</evidence>
<dbReference type="InterPro" id="IPR011990">
    <property type="entry name" value="TPR-like_helical_dom_sf"/>
</dbReference>
<dbReference type="VEuPathDB" id="TriTrypDB:TEOVI_000639100"/>
<dbReference type="Proteomes" id="UP000195570">
    <property type="component" value="Unassembled WGS sequence"/>
</dbReference>
<organism evidence="1 2">
    <name type="scientific">Trypanosoma equiperdum</name>
    <dbReference type="NCBI Taxonomy" id="5694"/>
    <lineage>
        <taxon>Eukaryota</taxon>
        <taxon>Discoba</taxon>
        <taxon>Euglenozoa</taxon>
        <taxon>Kinetoplastea</taxon>
        <taxon>Metakinetoplastina</taxon>
        <taxon>Trypanosomatida</taxon>
        <taxon>Trypanosomatidae</taxon>
        <taxon>Trypanosoma</taxon>
    </lineage>
</organism>